<dbReference type="OrthoDB" id="191139at2759"/>
<sequence length="200" mass="23278">MDRRDGGHDLWESIVAEGRDLRGYSSNFSTYLPPMQRMTARMSDMNIEMAINSFYAYDSSPGWLKNERSEGISKDHLDDAAQRAQGVYYHDSFDPDRVFHGHKLFVPSLQRDRDNNTDRTKRAEVLMKHTQNNERFTKSEYAWEADAWSDIFGRIRDHPHLAADKREYRARYDSGCNSYNLGSTTHTVHGHLRTDLELLA</sequence>
<protein>
    <submittedName>
        <fullName evidence="1 3">Uncharacterized protein</fullName>
    </submittedName>
</protein>
<name>A0A6A6Z095_9PEZI</name>
<dbReference type="GeneID" id="54460142"/>
<proteinExistence type="predicted"/>
<dbReference type="RefSeq" id="XP_033581087.1">
    <property type="nucleotide sequence ID" value="XM_033719249.1"/>
</dbReference>
<reference evidence="1 3" key="1">
    <citation type="journal article" date="2020" name="Stud. Mycol.">
        <title>101 Dothideomycetes genomes: a test case for predicting lifestyles and emergence of pathogens.</title>
        <authorList>
            <person name="Haridas S."/>
            <person name="Albert R."/>
            <person name="Binder M."/>
            <person name="Bloem J."/>
            <person name="Labutti K."/>
            <person name="Salamov A."/>
            <person name="Andreopoulos B."/>
            <person name="Baker S."/>
            <person name="Barry K."/>
            <person name="Bills G."/>
            <person name="Bluhm B."/>
            <person name="Cannon C."/>
            <person name="Castanera R."/>
            <person name="Culley D."/>
            <person name="Daum C."/>
            <person name="Ezra D."/>
            <person name="Gonzalez J."/>
            <person name="Henrissat B."/>
            <person name="Kuo A."/>
            <person name="Liang C."/>
            <person name="Lipzen A."/>
            <person name="Lutzoni F."/>
            <person name="Magnuson J."/>
            <person name="Mondo S."/>
            <person name="Nolan M."/>
            <person name="Ohm R."/>
            <person name="Pangilinan J."/>
            <person name="Park H.-J."/>
            <person name="Ramirez L."/>
            <person name="Alfaro M."/>
            <person name="Sun H."/>
            <person name="Tritt A."/>
            <person name="Yoshinaga Y."/>
            <person name="Zwiers L.-H."/>
            <person name="Turgeon B."/>
            <person name="Goodwin S."/>
            <person name="Spatafora J."/>
            <person name="Crous P."/>
            <person name="Grigoriev I."/>
        </authorList>
    </citation>
    <scope>NUCLEOTIDE SEQUENCE</scope>
    <source>
        <strain evidence="1 3">CBS 304.34</strain>
    </source>
</reference>
<dbReference type="EMBL" id="MU003695">
    <property type="protein sequence ID" value="KAF2814123.1"/>
    <property type="molecule type" value="Genomic_DNA"/>
</dbReference>
<evidence type="ECO:0000313" key="1">
    <source>
        <dbReference type="EMBL" id="KAF2814123.1"/>
    </source>
</evidence>
<evidence type="ECO:0000313" key="3">
    <source>
        <dbReference type="RefSeq" id="XP_033581087.1"/>
    </source>
</evidence>
<organism evidence="1">
    <name type="scientific">Mytilinidion resinicola</name>
    <dbReference type="NCBI Taxonomy" id="574789"/>
    <lineage>
        <taxon>Eukaryota</taxon>
        <taxon>Fungi</taxon>
        <taxon>Dikarya</taxon>
        <taxon>Ascomycota</taxon>
        <taxon>Pezizomycotina</taxon>
        <taxon>Dothideomycetes</taxon>
        <taxon>Pleosporomycetidae</taxon>
        <taxon>Mytilinidiales</taxon>
        <taxon>Mytilinidiaceae</taxon>
        <taxon>Mytilinidion</taxon>
    </lineage>
</organism>
<dbReference type="Proteomes" id="UP000504636">
    <property type="component" value="Unplaced"/>
</dbReference>
<accession>A0A6A6Z095</accession>
<keyword evidence="2" id="KW-1185">Reference proteome</keyword>
<dbReference type="AlphaFoldDB" id="A0A6A6Z095"/>
<gene>
    <name evidence="1 3" type="ORF">BDZ99DRAFT_459838</name>
</gene>
<reference evidence="3" key="3">
    <citation type="submission" date="2025-04" db="UniProtKB">
        <authorList>
            <consortium name="RefSeq"/>
        </authorList>
    </citation>
    <scope>IDENTIFICATION</scope>
    <source>
        <strain evidence="3">CBS 304.34</strain>
    </source>
</reference>
<reference evidence="3" key="2">
    <citation type="submission" date="2020-04" db="EMBL/GenBank/DDBJ databases">
        <authorList>
            <consortium name="NCBI Genome Project"/>
        </authorList>
    </citation>
    <scope>NUCLEOTIDE SEQUENCE</scope>
    <source>
        <strain evidence="3">CBS 304.34</strain>
    </source>
</reference>
<evidence type="ECO:0000313" key="2">
    <source>
        <dbReference type="Proteomes" id="UP000504636"/>
    </source>
</evidence>